<evidence type="ECO:0000313" key="5">
    <source>
        <dbReference type="EMBL" id="ETX12496.1"/>
    </source>
</evidence>
<evidence type="ECO:0000256" key="1">
    <source>
        <dbReference type="ARBA" id="ARBA00022722"/>
    </source>
</evidence>
<dbReference type="STRING" id="1122207.MUS1_02595"/>
<dbReference type="GO" id="GO:0003676">
    <property type="term" value="F:nucleic acid binding"/>
    <property type="evidence" value="ECO:0007669"/>
    <property type="project" value="InterPro"/>
</dbReference>
<dbReference type="EMBL" id="JAMB01000001">
    <property type="protein sequence ID" value="ETX12496.1"/>
    <property type="molecule type" value="Genomic_DNA"/>
</dbReference>
<keyword evidence="1" id="KW-0540">Nuclease</keyword>
<reference evidence="5 6" key="1">
    <citation type="submission" date="2014-01" db="EMBL/GenBank/DDBJ databases">
        <title>Marinomonas ushuaiensis DSM 15871 Genome Sequencing.</title>
        <authorList>
            <person name="Lai Q."/>
            <person name="Shao Z.S."/>
        </authorList>
    </citation>
    <scope>NUCLEOTIDE SEQUENCE [LARGE SCALE GENOMIC DNA]</scope>
    <source>
        <strain evidence="5 6">DSM 15871</strain>
    </source>
</reference>
<keyword evidence="6" id="KW-1185">Reference proteome</keyword>
<name>X7EBB6_9GAMM</name>
<protein>
    <submittedName>
        <fullName evidence="5">DNA polymerase III</fullName>
    </submittedName>
</protein>
<proteinExistence type="predicted"/>
<evidence type="ECO:0000256" key="2">
    <source>
        <dbReference type="ARBA" id="ARBA00022801"/>
    </source>
</evidence>
<comment type="caution">
    <text evidence="5">The sequence shown here is derived from an EMBL/GenBank/DDBJ whole genome shotgun (WGS) entry which is preliminary data.</text>
</comment>
<keyword evidence="2" id="KW-0378">Hydrolase</keyword>
<dbReference type="AlphaFoldDB" id="X7EBB6"/>
<feature type="domain" description="Exonuclease" evidence="4">
    <location>
        <begin position="31"/>
        <end position="204"/>
    </location>
</feature>
<dbReference type="RefSeq" id="WP_036158621.1">
    <property type="nucleotide sequence ID" value="NZ_JAMB01000001.1"/>
</dbReference>
<dbReference type="Proteomes" id="UP000054058">
    <property type="component" value="Unassembled WGS sequence"/>
</dbReference>
<dbReference type="GO" id="GO:0005829">
    <property type="term" value="C:cytosol"/>
    <property type="evidence" value="ECO:0007669"/>
    <property type="project" value="TreeGrafter"/>
</dbReference>
<dbReference type="GO" id="GO:0008408">
    <property type="term" value="F:3'-5' exonuclease activity"/>
    <property type="evidence" value="ECO:0007669"/>
    <property type="project" value="TreeGrafter"/>
</dbReference>
<dbReference type="GO" id="GO:0006259">
    <property type="term" value="P:DNA metabolic process"/>
    <property type="evidence" value="ECO:0007669"/>
    <property type="project" value="UniProtKB-ARBA"/>
</dbReference>
<dbReference type="PANTHER" id="PTHR30231:SF4">
    <property type="entry name" value="PROTEIN NEN2"/>
    <property type="match status" value="1"/>
</dbReference>
<keyword evidence="3" id="KW-0269">Exonuclease</keyword>
<dbReference type="CDD" id="cd06127">
    <property type="entry name" value="DEDDh"/>
    <property type="match status" value="1"/>
</dbReference>
<dbReference type="SMART" id="SM00479">
    <property type="entry name" value="EXOIII"/>
    <property type="match status" value="1"/>
</dbReference>
<sequence length="224" mass="25554">MLIEPMQKLIHKAKAWHLSRQSMKQDWSDWNYLVLDIETSGLDAKQDHIVSVGWVCIQNGVIELDSARHILLENAEIGDNVGIHMIMDSDVERDGKRQESVLRYLRHLLRNRILVMHHAPLELSFLKQSWQMLALPSFSINWLDTLAIERTKNNRSQQPIQDGGFRLGACRERYGLPDYEGHDALTDALATAELLLAQVAYQGNSCLLHDLNQMGGGKTCFTPR</sequence>
<dbReference type="PATRIC" id="fig|1122207.3.peg.531"/>
<dbReference type="InterPro" id="IPR036397">
    <property type="entry name" value="RNaseH_sf"/>
</dbReference>
<dbReference type="InterPro" id="IPR013520">
    <property type="entry name" value="Ribonucl_H"/>
</dbReference>
<dbReference type="SUPFAM" id="SSF53098">
    <property type="entry name" value="Ribonuclease H-like"/>
    <property type="match status" value="1"/>
</dbReference>
<dbReference type="InterPro" id="IPR012337">
    <property type="entry name" value="RNaseH-like_sf"/>
</dbReference>
<organism evidence="5 6">
    <name type="scientific">Marinomonas ushuaiensis DSM 15871</name>
    <dbReference type="NCBI Taxonomy" id="1122207"/>
    <lineage>
        <taxon>Bacteria</taxon>
        <taxon>Pseudomonadati</taxon>
        <taxon>Pseudomonadota</taxon>
        <taxon>Gammaproteobacteria</taxon>
        <taxon>Oceanospirillales</taxon>
        <taxon>Oceanospirillaceae</taxon>
        <taxon>Marinomonas</taxon>
    </lineage>
</organism>
<dbReference type="Gene3D" id="3.30.420.10">
    <property type="entry name" value="Ribonuclease H-like superfamily/Ribonuclease H"/>
    <property type="match status" value="1"/>
</dbReference>
<evidence type="ECO:0000259" key="4">
    <source>
        <dbReference type="SMART" id="SM00479"/>
    </source>
</evidence>
<dbReference type="eggNOG" id="COG0847">
    <property type="taxonomic scope" value="Bacteria"/>
</dbReference>
<accession>X7EBB6</accession>
<dbReference type="Pfam" id="PF00929">
    <property type="entry name" value="RNase_T"/>
    <property type="match status" value="1"/>
</dbReference>
<evidence type="ECO:0000256" key="3">
    <source>
        <dbReference type="ARBA" id="ARBA00022839"/>
    </source>
</evidence>
<gene>
    <name evidence="5" type="ORF">MUS1_02595</name>
</gene>
<dbReference type="PANTHER" id="PTHR30231">
    <property type="entry name" value="DNA POLYMERASE III SUBUNIT EPSILON"/>
    <property type="match status" value="1"/>
</dbReference>
<evidence type="ECO:0000313" key="6">
    <source>
        <dbReference type="Proteomes" id="UP000054058"/>
    </source>
</evidence>